<proteinExistence type="inferred from homology"/>
<comment type="caution">
    <text evidence="5">The sequence shown here is derived from an EMBL/GenBank/DDBJ whole genome shotgun (WGS) entry which is preliminary data.</text>
</comment>
<dbReference type="PRINTS" id="PR00080">
    <property type="entry name" value="SDRFAMILY"/>
</dbReference>
<keyword evidence="2" id="KW-0560">Oxidoreductase</keyword>
<dbReference type="SUPFAM" id="SSF51735">
    <property type="entry name" value="NAD(P)-binding Rossmann-fold domains"/>
    <property type="match status" value="1"/>
</dbReference>
<keyword evidence="6" id="KW-1185">Reference proteome</keyword>
<dbReference type="RefSeq" id="WP_259623097.1">
    <property type="nucleotide sequence ID" value="NZ_JANYMP010000004.1"/>
</dbReference>
<feature type="domain" description="Ketoreductase" evidence="4">
    <location>
        <begin position="7"/>
        <end position="189"/>
    </location>
</feature>
<dbReference type="EMBL" id="JANYMP010000004">
    <property type="protein sequence ID" value="MCS7477602.1"/>
    <property type="molecule type" value="Genomic_DNA"/>
</dbReference>
<comment type="similarity">
    <text evidence="1 3">Belongs to the short-chain dehydrogenases/reductases (SDR) family.</text>
</comment>
<evidence type="ECO:0000256" key="2">
    <source>
        <dbReference type="ARBA" id="ARBA00023002"/>
    </source>
</evidence>
<dbReference type="InterPro" id="IPR020904">
    <property type="entry name" value="Sc_DH/Rdtase_CS"/>
</dbReference>
<organism evidence="5 6">
    <name type="scientific">Umezawaea endophytica</name>
    <dbReference type="NCBI Taxonomy" id="1654476"/>
    <lineage>
        <taxon>Bacteria</taxon>
        <taxon>Bacillati</taxon>
        <taxon>Actinomycetota</taxon>
        <taxon>Actinomycetes</taxon>
        <taxon>Pseudonocardiales</taxon>
        <taxon>Pseudonocardiaceae</taxon>
        <taxon>Umezawaea</taxon>
    </lineage>
</organism>
<dbReference type="SMART" id="SM00822">
    <property type="entry name" value="PKS_KR"/>
    <property type="match status" value="1"/>
</dbReference>
<dbReference type="InterPro" id="IPR002347">
    <property type="entry name" value="SDR_fam"/>
</dbReference>
<dbReference type="PANTHER" id="PTHR43115:SF4">
    <property type="entry name" value="DEHYDROGENASE_REDUCTASE SDR FAMILY MEMBER 11"/>
    <property type="match status" value="1"/>
</dbReference>
<dbReference type="Pfam" id="PF00106">
    <property type="entry name" value="adh_short"/>
    <property type="match status" value="1"/>
</dbReference>
<dbReference type="PANTHER" id="PTHR43115">
    <property type="entry name" value="DEHYDROGENASE/REDUCTASE SDR FAMILY MEMBER 11"/>
    <property type="match status" value="1"/>
</dbReference>
<dbReference type="InterPro" id="IPR036291">
    <property type="entry name" value="NAD(P)-bd_dom_sf"/>
</dbReference>
<name>A0A9X3AER1_9PSEU</name>
<dbReference type="InterPro" id="IPR057326">
    <property type="entry name" value="KR_dom"/>
</dbReference>
<dbReference type="Gene3D" id="3.40.50.720">
    <property type="entry name" value="NAD(P)-binding Rossmann-like Domain"/>
    <property type="match status" value="1"/>
</dbReference>
<evidence type="ECO:0000259" key="4">
    <source>
        <dbReference type="SMART" id="SM00822"/>
    </source>
</evidence>
<dbReference type="AlphaFoldDB" id="A0A9X3AER1"/>
<reference evidence="5" key="1">
    <citation type="submission" date="2022-08" db="EMBL/GenBank/DDBJ databases">
        <authorList>
            <person name="Tistechok S."/>
            <person name="Samborskyy M."/>
            <person name="Roman I."/>
        </authorList>
    </citation>
    <scope>NUCLEOTIDE SEQUENCE</scope>
    <source>
        <strain evidence="5">DSM 103496</strain>
    </source>
</reference>
<evidence type="ECO:0000256" key="3">
    <source>
        <dbReference type="RuleBase" id="RU000363"/>
    </source>
</evidence>
<accession>A0A9X3AER1</accession>
<dbReference type="FunFam" id="3.40.50.720:FF:000047">
    <property type="entry name" value="NADP-dependent L-serine/L-allo-threonine dehydrogenase"/>
    <property type="match status" value="1"/>
</dbReference>
<sequence>MSGIKGKVVVITGASKGIGEATALRLADHGAKVVLGARRPGELEALADRIAASGGEAAWASTDVRRREDVAALVELACERYGSLDVLVNNAGVMPVSPLDDLRVDDWDAMVDVNVKGVLHGIAAALPVFRRQGAGQFVTTASTAAFKTVPGQAVYSGTKFAVRAICEGLRQEAGDGFRVTVVSPGMTATDFAASVTDPAAKARLETLRDTVAMPADAVARAIAFAIDQPDDVDVNEVVIRPTAQA</sequence>
<dbReference type="PROSITE" id="PS00061">
    <property type="entry name" value="ADH_SHORT"/>
    <property type="match status" value="1"/>
</dbReference>
<dbReference type="PRINTS" id="PR00081">
    <property type="entry name" value="GDHRDH"/>
</dbReference>
<evidence type="ECO:0000313" key="6">
    <source>
        <dbReference type="Proteomes" id="UP001141259"/>
    </source>
</evidence>
<gene>
    <name evidence="5" type="ORF">NZH93_12115</name>
</gene>
<evidence type="ECO:0000256" key="1">
    <source>
        <dbReference type="ARBA" id="ARBA00006484"/>
    </source>
</evidence>
<protein>
    <submittedName>
        <fullName evidence="5">SDR family oxidoreductase</fullName>
    </submittedName>
</protein>
<dbReference type="Proteomes" id="UP001141259">
    <property type="component" value="Unassembled WGS sequence"/>
</dbReference>
<evidence type="ECO:0000313" key="5">
    <source>
        <dbReference type="EMBL" id="MCS7477602.1"/>
    </source>
</evidence>
<dbReference type="GO" id="GO:0016616">
    <property type="term" value="F:oxidoreductase activity, acting on the CH-OH group of donors, NAD or NADP as acceptor"/>
    <property type="evidence" value="ECO:0007669"/>
    <property type="project" value="UniProtKB-ARBA"/>
</dbReference>